<dbReference type="InterPro" id="IPR050301">
    <property type="entry name" value="NTE"/>
</dbReference>
<feature type="compositionally biased region" description="Basic residues" evidence="18">
    <location>
        <begin position="2444"/>
        <end position="2454"/>
    </location>
</feature>
<dbReference type="GeneID" id="106056771"/>
<dbReference type="Proteomes" id="UP001165740">
    <property type="component" value="Chromosome 9"/>
</dbReference>
<comment type="subcellular location">
    <subcellularLocation>
        <location evidence="1">Endoplasmic reticulum membrane</location>
        <topology evidence="1">Single-pass type III membrane protein</topology>
    </subcellularLocation>
</comment>
<dbReference type="InterPro" id="IPR002641">
    <property type="entry name" value="PNPLA_dom"/>
</dbReference>
<dbReference type="PROSITE" id="PS51635">
    <property type="entry name" value="PNPLA"/>
    <property type="match status" value="1"/>
</dbReference>
<dbReference type="CDD" id="cd07225">
    <property type="entry name" value="Pat_PNPLA6_PNPLA7"/>
    <property type="match status" value="1"/>
</dbReference>
<feature type="transmembrane region" description="Helical" evidence="19">
    <location>
        <begin position="20"/>
        <end position="42"/>
    </location>
</feature>
<dbReference type="RefSeq" id="XP_055896600.1">
    <property type="nucleotide sequence ID" value="XM_056040625.1"/>
</dbReference>
<evidence type="ECO:0000313" key="23">
    <source>
        <dbReference type="RefSeq" id="XP_055896598.1"/>
    </source>
</evidence>
<comment type="catalytic activity">
    <reaction evidence="16">
        <text>1-hexadecanoyl-sn-glycero-3-phosphocholine + H2O = sn-glycerol 3-phosphocholine + hexadecanoate + H(+)</text>
        <dbReference type="Rhea" id="RHEA:40435"/>
        <dbReference type="ChEBI" id="CHEBI:7896"/>
        <dbReference type="ChEBI" id="CHEBI:15377"/>
        <dbReference type="ChEBI" id="CHEBI:15378"/>
        <dbReference type="ChEBI" id="CHEBI:16870"/>
        <dbReference type="ChEBI" id="CHEBI:72998"/>
    </reaction>
    <physiologicalReaction direction="left-to-right" evidence="16">
        <dbReference type="Rhea" id="RHEA:40436"/>
    </physiologicalReaction>
</comment>
<keyword evidence="4" id="KW-0597">Phosphoprotein</keyword>
<dbReference type="InterPro" id="IPR000595">
    <property type="entry name" value="cNMP-bd_dom"/>
</dbReference>
<gene>
    <name evidence="23 24 25" type="primary">LOC106056771</name>
</gene>
<keyword evidence="5 19" id="KW-0812">Transmembrane</keyword>
<keyword evidence="10 19" id="KW-1133">Transmembrane helix</keyword>
<keyword evidence="6" id="KW-0677">Repeat</keyword>
<dbReference type="InterPro" id="IPR018490">
    <property type="entry name" value="cNMP-bd_dom_sf"/>
</dbReference>
<dbReference type="Pfam" id="PF00027">
    <property type="entry name" value="cNMP_binding"/>
    <property type="match status" value="3"/>
</dbReference>
<evidence type="ECO:0000259" key="20">
    <source>
        <dbReference type="PROSITE" id="PS50042"/>
    </source>
</evidence>
<feature type="domain" description="Cyclic nucleotide-binding" evidence="20">
    <location>
        <begin position="581"/>
        <end position="660"/>
    </location>
</feature>
<dbReference type="Gene3D" id="3.40.1090.10">
    <property type="entry name" value="Cytosolic phospholipase A2 catalytic domain"/>
    <property type="match status" value="2"/>
</dbReference>
<protein>
    <recommendedName>
        <fullName evidence="3">lysophospholipase</fullName>
        <ecNumber evidence="3">3.1.1.5</ecNumber>
    </recommendedName>
</protein>
<name>A0A9W3BAJ6_BIOGL</name>
<dbReference type="SUPFAM" id="SSF52151">
    <property type="entry name" value="FabD/lysophospholipase-like"/>
    <property type="match status" value="1"/>
</dbReference>
<evidence type="ECO:0000313" key="25">
    <source>
        <dbReference type="RefSeq" id="XP_055896600.1"/>
    </source>
</evidence>
<evidence type="ECO:0000256" key="10">
    <source>
        <dbReference type="ARBA" id="ARBA00022989"/>
    </source>
</evidence>
<dbReference type="OrthoDB" id="421051at2759"/>
<feature type="domain" description="PNPLA" evidence="21">
    <location>
        <begin position="920"/>
        <end position="1086"/>
    </location>
</feature>
<dbReference type="PANTHER" id="PTHR14226:SF29">
    <property type="entry name" value="NEUROPATHY TARGET ESTERASE SWS"/>
    <property type="match status" value="1"/>
</dbReference>
<dbReference type="InterPro" id="IPR001423">
    <property type="entry name" value="LysoPLipase_patatin_CS"/>
</dbReference>
<dbReference type="RefSeq" id="XP_055896599.1">
    <property type="nucleotide sequence ID" value="XM_056040624.1"/>
</dbReference>
<evidence type="ECO:0000259" key="21">
    <source>
        <dbReference type="PROSITE" id="PS51635"/>
    </source>
</evidence>
<feature type="short sequence motif" description="DGA/G" evidence="17">
    <location>
        <begin position="1073"/>
        <end position="1075"/>
    </location>
</feature>
<evidence type="ECO:0000313" key="22">
    <source>
        <dbReference type="Proteomes" id="UP001165740"/>
    </source>
</evidence>
<dbReference type="EC" id="3.1.1.5" evidence="3"/>
<feature type="region of interest" description="Disordered" evidence="18">
    <location>
        <begin position="2441"/>
        <end position="2474"/>
    </location>
</feature>
<evidence type="ECO:0000256" key="11">
    <source>
        <dbReference type="ARBA" id="ARBA00023098"/>
    </source>
</evidence>
<dbReference type="FunFam" id="3.40.1090.10:FF:000001">
    <property type="entry name" value="neuropathy target esterase isoform X2"/>
    <property type="match status" value="1"/>
</dbReference>
<evidence type="ECO:0000313" key="24">
    <source>
        <dbReference type="RefSeq" id="XP_055896599.1"/>
    </source>
</evidence>
<evidence type="ECO:0000256" key="14">
    <source>
        <dbReference type="ARBA" id="ARBA00048133"/>
    </source>
</evidence>
<feature type="short sequence motif" description="GXSXG" evidence="17">
    <location>
        <begin position="951"/>
        <end position="955"/>
    </location>
</feature>
<evidence type="ECO:0000256" key="6">
    <source>
        <dbReference type="ARBA" id="ARBA00022737"/>
    </source>
</evidence>
<evidence type="ECO:0000256" key="2">
    <source>
        <dbReference type="ARBA" id="ARBA00006636"/>
    </source>
</evidence>
<evidence type="ECO:0000256" key="3">
    <source>
        <dbReference type="ARBA" id="ARBA00013274"/>
    </source>
</evidence>
<evidence type="ECO:0000256" key="15">
    <source>
        <dbReference type="ARBA" id="ARBA00048454"/>
    </source>
</evidence>
<evidence type="ECO:0000256" key="12">
    <source>
        <dbReference type="ARBA" id="ARBA00023136"/>
    </source>
</evidence>
<keyword evidence="11 17" id="KW-0443">Lipid metabolism</keyword>
<evidence type="ECO:0000256" key="18">
    <source>
        <dbReference type="SAM" id="MobiDB-lite"/>
    </source>
</evidence>
<evidence type="ECO:0000256" key="17">
    <source>
        <dbReference type="PROSITE-ProRule" id="PRU01161"/>
    </source>
</evidence>
<feature type="region of interest" description="Disordered" evidence="18">
    <location>
        <begin position="2356"/>
        <end position="2416"/>
    </location>
</feature>
<dbReference type="PANTHER" id="PTHR14226">
    <property type="entry name" value="NEUROPATHY TARGET ESTERASE/SWISS CHEESE D.MELANOGASTER"/>
    <property type="match status" value="1"/>
</dbReference>
<keyword evidence="9 17" id="KW-0442">Lipid degradation</keyword>
<proteinExistence type="inferred from homology"/>
<accession>A0A9W3BAJ6</accession>
<dbReference type="FunFam" id="2.60.120.10:FF:000010">
    <property type="entry name" value="neuropathy target esterase isoform X1"/>
    <property type="match status" value="1"/>
</dbReference>
<evidence type="ECO:0000256" key="16">
    <source>
        <dbReference type="ARBA" id="ARBA00048656"/>
    </source>
</evidence>
<dbReference type="GO" id="GO:0016042">
    <property type="term" value="P:lipid catabolic process"/>
    <property type="evidence" value="ECO:0007669"/>
    <property type="project" value="UniProtKB-UniRule"/>
</dbReference>
<dbReference type="GO" id="GO:0004622">
    <property type="term" value="F:phosphatidylcholine lysophospholipase activity"/>
    <property type="evidence" value="ECO:0007669"/>
    <property type="project" value="UniProtKB-EC"/>
</dbReference>
<evidence type="ECO:0000256" key="5">
    <source>
        <dbReference type="ARBA" id="ARBA00022692"/>
    </source>
</evidence>
<evidence type="ECO:0000256" key="4">
    <source>
        <dbReference type="ARBA" id="ARBA00022553"/>
    </source>
</evidence>
<dbReference type="InterPro" id="IPR056556">
    <property type="entry name" value="NTE1_P-loop_dom"/>
</dbReference>
<feature type="domain" description="Cyclic nucleotide-binding" evidence="20">
    <location>
        <begin position="459"/>
        <end position="553"/>
    </location>
</feature>
<evidence type="ECO:0000256" key="13">
    <source>
        <dbReference type="ARBA" id="ARBA00047314"/>
    </source>
</evidence>
<dbReference type="SMART" id="SM00100">
    <property type="entry name" value="cNMP"/>
    <property type="match status" value="3"/>
</dbReference>
<comment type="catalytic activity">
    <reaction evidence="13">
        <text>1-(9Z-octadecenoyl)-sn-glycero-3-phosphocholine + H2O = sn-glycerol 3-phosphocholine + (9Z)-octadecenoate + H(+)</text>
        <dbReference type="Rhea" id="RHEA:40807"/>
        <dbReference type="ChEBI" id="CHEBI:15377"/>
        <dbReference type="ChEBI" id="CHEBI:15378"/>
        <dbReference type="ChEBI" id="CHEBI:16870"/>
        <dbReference type="ChEBI" id="CHEBI:28610"/>
        <dbReference type="ChEBI" id="CHEBI:30823"/>
    </reaction>
    <physiologicalReaction direction="left-to-right" evidence="13">
        <dbReference type="Rhea" id="RHEA:40808"/>
    </physiologicalReaction>
</comment>
<dbReference type="PROSITE" id="PS50042">
    <property type="entry name" value="CNMP_BINDING_3"/>
    <property type="match status" value="3"/>
</dbReference>
<sequence>MSTNTSAVTNVQLWVSELTMSIVVSIIVIAVTVLVILFFGVWKYKLKVLPSQTEATKRYRFRKRDKVMFFGRKMLRKVKSFTRNTVGGPGGGMRRKPSHKQMIARIRSAIEETRFLAHRKDPSKPRLKQQSPPQSFLEADWSDINDDHRLPPEVLYMLRSIRVFGHLEKPFFLELCRYMETITLRAGHFLFKIGDPDDSIYVVQNGMLEVYITDVDGTEHLIKQVATGNSIHSLLSILDVLTGHPGSFKSVSARAVTDSTILRLPAHAFKSMFEKFNQSAVKVVQIIMIRLQRVTFSALHNYLGLSKELLKSDVHVDPKDLHIHRINRTGTGSPNMGSPLRHPPNSNIEPTKDEDSICLGITIGTAPKKPLISRPLSESGSQLSDFDAALMRARASVSDDKSIVLSGSPPRKVNFTQPGFSESSPSSSYRSRNIPDEEMILNLALKDLISILGLKDPSLLDCRVKLSFVSSGSLLCKQGDQDTSLFFLVKGTISVLQNVVGESGKEVLMFHAEPGEIIDVLSVLTGEPSFFTMRARTDAIMAIITKQDFYQIMRIEPFIVLNLAHCTVKRMSPFVRQIDFALDWQMLEAGKALFRQGDTSDSIFIVLTGRLRSVITLVGGKKELVNEFGRGELVGIVEVLTQNERATTVLAIRDTELAKIPAELLNLIKLRYPQVVARLIHLLGTSILGNLQQKNTMTLQTSISRESDAYSKMERTTVANLSTIAIVPVTEDVPTTNFALELQHALLTIGPTVRLTPDIVKARLGEAALDSVNEFSLFNWLSQQEDIHRMCLYQCDYQLTKWSKHCLKQADCILIVGLAHKEPTIGPIEKELESIAVRAQKELILLHKEDTESPKNTAEWLNVRGWLSSHHHIRCPKRVLRSKSPAKTLELYEHLFKTEPDRMADFSRLARFLTGTSVGLVLGGGGARGLAHVGMIKAMQEEGIPIDMVGGTSMGAFIGALWAEERNYVRFTQRAREWSVGMTSLWKKIWDLTYPVTSMFTGWAFNESIENVFHDRQIEDLWIPYFCITTNISSSSMRVHSLGSVWRYVRASMSLSGYLPPLCDPLDGHLLLDGGYVNNLPADVMHNLGAKFVFAVDVGSQDEKDLTNYGDCLSGWWLLWKRWNPWAKPVRVPDMTEIQSRLAYVSCVRQLEVVKNSDYCEYIRPPIDRYATLQFGSFDEIVETGYHHGKTLFSAWSKGGLQDKLFKDSELLAKQSKAHKERNLAISQIPVMAYFTDLAEQVSKIENPKSTFYLSADSEEEVIDEDDEDPAHMLEGYEEDDEFARSDQDEEISDDETCVKSKVTSIITPLYRLGVISQSSLISLRGTLSDTTELKHPTVRLGKNSADSLNYRMKPHKSSALPAKISKPSFTQEQIDALANDESLLAFLITPWAFSSRGGADDVDQLKSGPSCQADLFKKVNSVATTLKYKPDQVLSDSLLNEADLNWVKSQLFKTNSLRRIQLRKTVSCKDIGSVSRNIHEIDDPEPQVCANISKVRPTGSAESFLEIPNQQVQLATDAEKKVKFSNTPETKIPLYFKSCVNDIHKDVRRGDAPAQQNVNKPCLLIAKDVGTENSHSLQNKDVGLDKPRHHVKDVGTENSHTLQNKDVGLDKPCLFLCKDVGTENSHTLQNKDVGLDKPCLFLCKDVGTENSHTLQNKDVGLDKPCLFLCKDLGSENSHTLQNKDVGLDKPCLFLCKDVGTENSHTLQNKDVGLDKPCLFLCKDVGTENSHTLQNKDVGLDKPCLFLCKDVGTENSHTLQNKDVGLDKPCLFLCKDVGTENSHTLQNKDVGLDKPCLFLCKDVGTENSHTLQNKDVGLDKPCLFLSQDVGIDNFHDLQKKDIGIDTFPVFETKDVGINPVMQSKVICPEAAESFHHLNVNTDLNQMSETEGISVESLGLNKIYICTDSSQVKEMNNASGCILKHPHTLLAFNINSDVSSQHQEVDSISRTAHTFFTPIKETLGQPENVFTDKSPPQSTHVEDRIEKPQAHILDSCKNKSPSKSVELMKKKTSKYFGNIKERSQPQVLDTSKDQCPHLDVDSLIKRFQNKILEDVNDKSQLQILEVTDVKASKANQNVKAMEEQSHPEMIDSVSENTKVIRDSSCLKQSLTAIIHESYMTETSTSEDSLVLFSDLNLKHHEQEFSSYVERQISFSQEKSLQLCLNIASEKNLSEDNNLNTEIIRKRNQPEPWNRNISPVELAACEVVQETSYNGSLTGEIYRSLPTEFKLPEIIIDNYDKTVDLTSPWEENSESISNQLLCQAKSKTSPDAVLAPAHLAPISNDYGHESLDNVWCSPSFGGLPVISRDDYCDPKDEVSCSTISSYHTCDLIGNEKVDMGTSSTLPRNPLSIQRSIKTTKNKTKQSMPKLENSKNKMTKPVKIGSSLSREIITKKTSTSKKKEFKQDKKSNVNSTSESPCLKKLEKFSSLPIDLKNNIAQDSPCVKKSKKKERLKIKTGVSSPDMKPETFTQESSASSEGLSYNLLQTYETKQKLGVSKQNKQSVSKKKLSTTSIKSERGYLLGKSPPVSKLKKKKIMSMEASPASEKSFSSAIASSPYPLSSLSDSPSCTAVLTEPIEIMASPRSKSWKDEILLTDYSKSVEDLGKKGFAKVKRKLSKRKQKQLKIVNFLKRMEGIEMKPKKEVELPKVKSEQLLPLVDHFTKMIDTRSKKALTESSNETKTLPKSGKVPCFVSSASCLLKISPQDIQDRNWMGSKRFLSLRSCCQTKSNRSKSSEKQIRKAFPS</sequence>
<evidence type="ECO:0000256" key="19">
    <source>
        <dbReference type="SAM" id="Phobius"/>
    </source>
</evidence>
<feature type="domain" description="Cyclic nucleotide-binding" evidence="20">
    <location>
        <begin position="163"/>
        <end position="273"/>
    </location>
</feature>
<feature type="short sequence motif" description="GXGXXG" evidence="17">
    <location>
        <begin position="924"/>
        <end position="929"/>
    </location>
</feature>
<dbReference type="GO" id="GO:0046470">
    <property type="term" value="P:phosphatidylcholine metabolic process"/>
    <property type="evidence" value="ECO:0007669"/>
    <property type="project" value="InterPro"/>
</dbReference>
<feature type="active site" description="Nucleophile" evidence="17">
    <location>
        <position position="953"/>
    </location>
</feature>
<organism evidence="22 24">
    <name type="scientific">Biomphalaria glabrata</name>
    <name type="common">Bloodfluke planorb</name>
    <name type="synonym">Freshwater snail</name>
    <dbReference type="NCBI Taxonomy" id="6526"/>
    <lineage>
        <taxon>Eukaryota</taxon>
        <taxon>Metazoa</taxon>
        <taxon>Spiralia</taxon>
        <taxon>Lophotrochozoa</taxon>
        <taxon>Mollusca</taxon>
        <taxon>Gastropoda</taxon>
        <taxon>Heterobranchia</taxon>
        <taxon>Euthyneura</taxon>
        <taxon>Panpulmonata</taxon>
        <taxon>Hygrophila</taxon>
        <taxon>Lymnaeoidea</taxon>
        <taxon>Planorbidae</taxon>
        <taxon>Biomphalaria</taxon>
    </lineage>
</organism>
<dbReference type="FunFam" id="2.60.120.10:FF:000012">
    <property type="entry name" value="neuropathy target esterase isoform X2"/>
    <property type="match status" value="1"/>
</dbReference>
<dbReference type="Pfam" id="PF24179">
    <property type="entry name" value="NTE_Ploop"/>
    <property type="match status" value="1"/>
</dbReference>
<dbReference type="FunFam" id="2.60.120.10:FF:000022">
    <property type="entry name" value="Patatin like phospholipase domain containing 7"/>
    <property type="match status" value="1"/>
</dbReference>
<evidence type="ECO:0000256" key="8">
    <source>
        <dbReference type="ARBA" id="ARBA00022824"/>
    </source>
</evidence>
<dbReference type="PROSITE" id="PS01237">
    <property type="entry name" value="UPF0028"/>
    <property type="match status" value="1"/>
</dbReference>
<keyword evidence="22" id="KW-1185">Reference proteome</keyword>
<evidence type="ECO:0000256" key="7">
    <source>
        <dbReference type="ARBA" id="ARBA00022801"/>
    </source>
</evidence>
<keyword evidence="7 17" id="KW-0378">Hydrolase</keyword>
<dbReference type="Pfam" id="PF01734">
    <property type="entry name" value="Patatin"/>
    <property type="match status" value="1"/>
</dbReference>
<keyword evidence="12 19" id="KW-0472">Membrane</keyword>
<dbReference type="Gene3D" id="2.60.120.10">
    <property type="entry name" value="Jelly Rolls"/>
    <property type="match status" value="3"/>
</dbReference>
<dbReference type="SUPFAM" id="SSF51206">
    <property type="entry name" value="cAMP-binding domain-like"/>
    <property type="match status" value="3"/>
</dbReference>
<dbReference type="InterPro" id="IPR016035">
    <property type="entry name" value="Acyl_Trfase/lysoPLipase"/>
</dbReference>
<reference evidence="23 24" key="1">
    <citation type="submission" date="2025-04" db="UniProtKB">
        <authorList>
            <consortium name="RefSeq"/>
        </authorList>
    </citation>
    <scope>IDENTIFICATION</scope>
</reference>
<comment type="catalytic activity">
    <reaction evidence="14">
        <text>1-hexadecanoyl-sn-glycero-3-phosphate + H2O = sn-glycerol 3-phosphate + hexadecanoate + H(+)</text>
        <dbReference type="Rhea" id="RHEA:49092"/>
        <dbReference type="ChEBI" id="CHEBI:7896"/>
        <dbReference type="ChEBI" id="CHEBI:15377"/>
        <dbReference type="ChEBI" id="CHEBI:15378"/>
        <dbReference type="ChEBI" id="CHEBI:57518"/>
        <dbReference type="ChEBI" id="CHEBI:57597"/>
    </reaction>
    <physiologicalReaction direction="left-to-right" evidence="14">
        <dbReference type="Rhea" id="RHEA:49093"/>
    </physiologicalReaction>
</comment>
<feature type="active site" description="Proton acceptor" evidence="17">
    <location>
        <position position="1073"/>
    </location>
</feature>
<feature type="compositionally biased region" description="Basic and acidic residues" evidence="18">
    <location>
        <begin position="2398"/>
        <end position="2408"/>
    </location>
</feature>
<dbReference type="InterPro" id="IPR014710">
    <property type="entry name" value="RmlC-like_jellyroll"/>
</dbReference>
<comment type="catalytic activity">
    <reaction evidence="15">
        <text>a 1-acyl-sn-glycero-3-phosphocholine + H2O = sn-glycerol 3-phosphocholine + a fatty acid + H(+)</text>
        <dbReference type="Rhea" id="RHEA:15177"/>
        <dbReference type="ChEBI" id="CHEBI:15377"/>
        <dbReference type="ChEBI" id="CHEBI:15378"/>
        <dbReference type="ChEBI" id="CHEBI:16870"/>
        <dbReference type="ChEBI" id="CHEBI:28868"/>
        <dbReference type="ChEBI" id="CHEBI:58168"/>
        <dbReference type="EC" id="3.1.1.5"/>
    </reaction>
    <physiologicalReaction direction="left-to-right" evidence="15">
        <dbReference type="Rhea" id="RHEA:15178"/>
    </physiologicalReaction>
</comment>
<evidence type="ECO:0000256" key="1">
    <source>
        <dbReference type="ARBA" id="ARBA00004643"/>
    </source>
</evidence>
<dbReference type="RefSeq" id="XP_055896598.1">
    <property type="nucleotide sequence ID" value="XM_056040623.1"/>
</dbReference>
<dbReference type="GO" id="GO:0005789">
    <property type="term" value="C:endoplasmic reticulum membrane"/>
    <property type="evidence" value="ECO:0007669"/>
    <property type="project" value="UniProtKB-SubCell"/>
</dbReference>
<keyword evidence="8" id="KW-0256">Endoplasmic reticulum</keyword>
<comment type="similarity">
    <text evidence="2">Belongs to the NTE family.</text>
</comment>
<dbReference type="CDD" id="cd00038">
    <property type="entry name" value="CAP_ED"/>
    <property type="match status" value="3"/>
</dbReference>
<evidence type="ECO:0000256" key="9">
    <source>
        <dbReference type="ARBA" id="ARBA00022963"/>
    </source>
</evidence>